<evidence type="ECO:0000256" key="1">
    <source>
        <dbReference type="SAM" id="MobiDB-lite"/>
    </source>
</evidence>
<gene>
    <name evidence="2" type="ORF">D9611_011874</name>
</gene>
<feature type="compositionally biased region" description="Basic and acidic residues" evidence="1">
    <location>
        <begin position="97"/>
        <end position="119"/>
    </location>
</feature>
<reference evidence="2 3" key="1">
    <citation type="journal article" date="2020" name="ISME J.">
        <title>Uncovering the hidden diversity of litter-decomposition mechanisms in mushroom-forming fungi.</title>
        <authorList>
            <person name="Floudas D."/>
            <person name="Bentzer J."/>
            <person name="Ahren D."/>
            <person name="Johansson T."/>
            <person name="Persson P."/>
            <person name="Tunlid A."/>
        </authorList>
    </citation>
    <scope>NUCLEOTIDE SEQUENCE [LARGE SCALE GENOMIC DNA]</scope>
    <source>
        <strain evidence="2 3">CBS 175.51</strain>
    </source>
</reference>
<keyword evidence="3" id="KW-1185">Reference proteome</keyword>
<evidence type="ECO:0000313" key="2">
    <source>
        <dbReference type="EMBL" id="KAF5331360.1"/>
    </source>
</evidence>
<comment type="caution">
    <text evidence="2">The sequence shown here is derived from an EMBL/GenBank/DDBJ whole genome shotgun (WGS) entry which is preliminary data.</text>
</comment>
<feature type="region of interest" description="Disordered" evidence="1">
    <location>
        <begin position="1"/>
        <end position="22"/>
    </location>
</feature>
<dbReference type="AlphaFoldDB" id="A0A8H5FBX4"/>
<dbReference type="OrthoDB" id="10294350at2759"/>
<sequence>MDQVTINVPTNPGSSASSSDKIADCDSIRRSLLHSPHVYRPLISSCAMPVTRRRNPQKSLTDIQIEMDRLYAKHIEHTESLAGILAKQEELRQLKDLAKEKEGSSRVDGGKGAGRDSTGRFKTFGSAGTEKRRQWREDIDKNPNIIWEVMEEKHRCEGCRKGKIQCLRTIESTISMRRTQEKVPKGYTLYSRCQACKTGCKACMTVKVENLVLKEAPASIGSLSTKKHSEDFRNSVQARRSARKVKSEQFVDMDAAHYLAPPIQGTSTSAHQNGNQLSDLEDAIQKLARSQMSLHAVQESQVETQQKILAAINRLEQRR</sequence>
<proteinExistence type="predicted"/>
<accession>A0A8H5FBX4</accession>
<name>A0A8H5FBX4_9AGAR</name>
<evidence type="ECO:0000313" key="3">
    <source>
        <dbReference type="Proteomes" id="UP000541558"/>
    </source>
</evidence>
<organism evidence="2 3">
    <name type="scientific">Ephemerocybe angulata</name>
    <dbReference type="NCBI Taxonomy" id="980116"/>
    <lineage>
        <taxon>Eukaryota</taxon>
        <taxon>Fungi</taxon>
        <taxon>Dikarya</taxon>
        <taxon>Basidiomycota</taxon>
        <taxon>Agaricomycotina</taxon>
        <taxon>Agaricomycetes</taxon>
        <taxon>Agaricomycetidae</taxon>
        <taxon>Agaricales</taxon>
        <taxon>Agaricineae</taxon>
        <taxon>Psathyrellaceae</taxon>
        <taxon>Ephemerocybe</taxon>
    </lineage>
</organism>
<feature type="compositionally biased region" description="Polar residues" evidence="1">
    <location>
        <begin position="1"/>
        <end position="20"/>
    </location>
</feature>
<protein>
    <submittedName>
        <fullName evidence="2">Uncharacterized protein</fullName>
    </submittedName>
</protein>
<dbReference type="EMBL" id="JAACJK010000114">
    <property type="protein sequence ID" value="KAF5331360.1"/>
    <property type="molecule type" value="Genomic_DNA"/>
</dbReference>
<feature type="region of interest" description="Disordered" evidence="1">
    <location>
        <begin position="97"/>
        <end position="135"/>
    </location>
</feature>
<dbReference type="Proteomes" id="UP000541558">
    <property type="component" value="Unassembled WGS sequence"/>
</dbReference>